<evidence type="ECO:0000313" key="13">
    <source>
        <dbReference type="Proteomes" id="UP000009022"/>
    </source>
</evidence>
<gene>
    <name evidence="12" type="ORF">TRIADDRAFT_29604</name>
</gene>
<dbReference type="OrthoDB" id="5984008at2759"/>
<feature type="domain" description="G-protein coupled receptors family 3 profile" evidence="11">
    <location>
        <begin position="488"/>
        <end position="751"/>
    </location>
</feature>
<dbReference type="PROSITE" id="PS50259">
    <property type="entry name" value="G_PROTEIN_RECEP_F3_4"/>
    <property type="match status" value="1"/>
</dbReference>
<dbReference type="GO" id="GO:0051966">
    <property type="term" value="P:regulation of synaptic transmission, glutamatergic"/>
    <property type="evidence" value="ECO:0000318"/>
    <property type="project" value="GO_Central"/>
</dbReference>
<evidence type="ECO:0000256" key="2">
    <source>
        <dbReference type="ARBA" id="ARBA00022475"/>
    </source>
</evidence>
<dbReference type="InterPro" id="IPR050726">
    <property type="entry name" value="mGluR"/>
</dbReference>
<dbReference type="PhylomeDB" id="B3S5Z9"/>
<dbReference type="Pfam" id="PF01094">
    <property type="entry name" value="ANF_receptor"/>
    <property type="match status" value="1"/>
</dbReference>
<dbReference type="HOGENOM" id="CLU_005389_1_1_1"/>
<dbReference type="Proteomes" id="UP000009022">
    <property type="component" value="Unassembled WGS sequence"/>
</dbReference>
<reference evidence="12 13" key="1">
    <citation type="journal article" date="2008" name="Nature">
        <title>The Trichoplax genome and the nature of placozoans.</title>
        <authorList>
            <person name="Srivastava M."/>
            <person name="Begovic E."/>
            <person name="Chapman J."/>
            <person name="Putnam N.H."/>
            <person name="Hellsten U."/>
            <person name="Kawashima T."/>
            <person name="Kuo A."/>
            <person name="Mitros T."/>
            <person name="Salamov A."/>
            <person name="Carpenter M.L."/>
            <person name="Signorovitch A.Y."/>
            <person name="Moreno M.A."/>
            <person name="Kamm K."/>
            <person name="Grimwood J."/>
            <person name="Schmutz J."/>
            <person name="Shapiro H."/>
            <person name="Grigoriev I.V."/>
            <person name="Buss L.W."/>
            <person name="Schierwater B."/>
            <person name="Dellaporta S.L."/>
            <person name="Rokhsar D.S."/>
        </authorList>
    </citation>
    <scope>NUCLEOTIDE SEQUENCE [LARGE SCALE GENOMIC DNA]</scope>
    <source>
        <strain evidence="12 13">Grell-BS-1999</strain>
    </source>
</reference>
<evidence type="ECO:0000256" key="5">
    <source>
        <dbReference type="ARBA" id="ARBA00023040"/>
    </source>
</evidence>
<dbReference type="OMA" id="NCYLANT"/>
<keyword evidence="4 10" id="KW-1133">Transmembrane helix</keyword>
<keyword evidence="5" id="KW-0297">G-protein coupled receptor</keyword>
<keyword evidence="2" id="KW-1003">Cell membrane</keyword>
<dbReference type="SUPFAM" id="SSF53822">
    <property type="entry name" value="Periplasmic binding protein-like I"/>
    <property type="match status" value="1"/>
</dbReference>
<dbReference type="CDD" id="cd13953">
    <property type="entry name" value="7tm_classC_mGluR-like"/>
    <property type="match status" value="1"/>
</dbReference>
<dbReference type="InterPro" id="IPR028082">
    <property type="entry name" value="Peripla_BP_I"/>
</dbReference>
<dbReference type="eggNOG" id="KOG1056">
    <property type="taxonomic scope" value="Eukaryota"/>
</dbReference>
<dbReference type="Pfam" id="PF00003">
    <property type="entry name" value="7tm_3"/>
    <property type="match status" value="1"/>
</dbReference>
<evidence type="ECO:0000256" key="7">
    <source>
        <dbReference type="ARBA" id="ARBA00023170"/>
    </source>
</evidence>
<keyword evidence="7" id="KW-0675">Receptor</keyword>
<evidence type="ECO:0000259" key="11">
    <source>
        <dbReference type="PROSITE" id="PS50259"/>
    </source>
</evidence>
<dbReference type="GO" id="GO:0001640">
    <property type="term" value="F:adenylate cyclase inhibiting G protein-coupled glutamate receptor activity"/>
    <property type="evidence" value="ECO:0000318"/>
    <property type="project" value="GO_Central"/>
</dbReference>
<accession>B3S5Z9</accession>
<feature type="transmembrane region" description="Helical" evidence="10">
    <location>
        <begin position="490"/>
        <end position="513"/>
    </location>
</feature>
<dbReference type="FunFam" id="3.40.50.2300:FF:000281">
    <property type="entry name" value="Metabotropic glutamate receptor 4"/>
    <property type="match status" value="1"/>
</dbReference>
<comment type="subcellular location">
    <subcellularLocation>
        <location evidence="1">Cell membrane</location>
        <topology evidence="1">Multi-pass membrane protein</topology>
    </subcellularLocation>
</comment>
<dbReference type="FunFam" id="2.10.50.30:FF:000005">
    <property type="entry name" value="Metabotropic glutamate receptor"/>
    <property type="match status" value="1"/>
</dbReference>
<dbReference type="PANTHER" id="PTHR24060">
    <property type="entry name" value="METABOTROPIC GLUTAMATE RECEPTOR"/>
    <property type="match status" value="1"/>
</dbReference>
<dbReference type="InterPro" id="IPR017978">
    <property type="entry name" value="GPCR_3_C"/>
</dbReference>
<organism evidence="12 13">
    <name type="scientific">Trichoplax adhaerens</name>
    <name type="common">Trichoplax reptans</name>
    <dbReference type="NCBI Taxonomy" id="10228"/>
    <lineage>
        <taxon>Eukaryota</taxon>
        <taxon>Metazoa</taxon>
        <taxon>Placozoa</taxon>
        <taxon>Uniplacotomia</taxon>
        <taxon>Trichoplacea</taxon>
        <taxon>Trichoplacidae</taxon>
        <taxon>Trichoplax</taxon>
    </lineage>
</organism>
<evidence type="ECO:0000256" key="9">
    <source>
        <dbReference type="ARBA" id="ARBA00023224"/>
    </source>
</evidence>
<dbReference type="GO" id="GO:0007216">
    <property type="term" value="P:G protein-coupled glutamate receptor signaling pathway"/>
    <property type="evidence" value="ECO:0000318"/>
    <property type="project" value="GO_Central"/>
</dbReference>
<keyword evidence="13" id="KW-1185">Reference proteome</keyword>
<dbReference type="Gene3D" id="2.10.50.30">
    <property type="entry name" value="GPCR, family 3, nine cysteines domain"/>
    <property type="match status" value="1"/>
</dbReference>
<keyword evidence="8" id="KW-0325">Glycoprotein</keyword>
<dbReference type="KEGG" id="tad:TRIADDRAFT_29604"/>
<evidence type="ECO:0000256" key="10">
    <source>
        <dbReference type="SAM" id="Phobius"/>
    </source>
</evidence>
<keyword evidence="9" id="KW-0807">Transducer</keyword>
<evidence type="ECO:0000256" key="1">
    <source>
        <dbReference type="ARBA" id="ARBA00004651"/>
    </source>
</evidence>
<dbReference type="EMBL" id="DS985251">
    <property type="protein sequence ID" value="EDV22005.1"/>
    <property type="molecule type" value="Genomic_DNA"/>
</dbReference>
<dbReference type="GeneID" id="6756853"/>
<feature type="transmembrane region" description="Helical" evidence="10">
    <location>
        <begin position="646"/>
        <end position="669"/>
    </location>
</feature>
<dbReference type="CTD" id="6756853"/>
<proteinExistence type="predicted"/>
<feature type="transmembrane region" description="Helical" evidence="10">
    <location>
        <begin position="681"/>
        <end position="701"/>
    </location>
</feature>
<dbReference type="InParanoid" id="B3S5Z9"/>
<feature type="transmembrane region" description="Helical" evidence="10">
    <location>
        <begin position="525"/>
        <end position="546"/>
    </location>
</feature>
<feature type="transmembrane region" description="Helical" evidence="10">
    <location>
        <begin position="707"/>
        <end position="729"/>
    </location>
</feature>
<keyword evidence="6 10" id="KW-0472">Membrane</keyword>
<dbReference type="InterPro" id="IPR001828">
    <property type="entry name" value="ANF_lig-bd_rcpt"/>
</dbReference>
<dbReference type="AlphaFoldDB" id="B3S5Z9"/>
<dbReference type="InterPro" id="IPR000337">
    <property type="entry name" value="GPCR_3"/>
</dbReference>
<dbReference type="RefSeq" id="XP_002115642.1">
    <property type="nucleotide sequence ID" value="XM_002115606.1"/>
</dbReference>
<dbReference type="Gene3D" id="3.40.50.2300">
    <property type="match status" value="2"/>
</dbReference>
<dbReference type="InterPro" id="IPR011500">
    <property type="entry name" value="GPCR_3_9-Cys_dom"/>
</dbReference>
<evidence type="ECO:0000256" key="8">
    <source>
        <dbReference type="ARBA" id="ARBA00023180"/>
    </source>
</evidence>
<evidence type="ECO:0000313" key="12">
    <source>
        <dbReference type="EMBL" id="EDV22005.1"/>
    </source>
</evidence>
<dbReference type="GO" id="GO:0005886">
    <property type="term" value="C:plasma membrane"/>
    <property type="evidence" value="ECO:0000318"/>
    <property type="project" value="GO_Central"/>
</dbReference>
<feature type="transmembrane region" description="Helical" evidence="10">
    <location>
        <begin position="558"/>
        <end position="580"/>
    </location>
</feature>
<evidence type="ECO:0000256" key="6">
    <source>
        <dbReference type="ARBA" id="ARBA00023136"/>
    </source>
</evidence>
<evidence type="ECO:0000256" key="3">
    <source>
        <dbReference type="ARBA" id="ARBA00022692"/>
    </source>
</evidence>
<keyword evidence="3 10" id="KW-0812">Transmembrane</keyword>
<feature type="transmembrane region" description="Helical" evidence="10">
    <location>
        <begin position="601"/>
        <end position="621"/>
    </location>
</feature>
<dbReference type="Pfam" id="PF07562">
    <property type="entry name" value="NCD3G"/>
    <property type="match status" value="1"/>
</dbReference>
<protein>
    <recommendedName>
        <fullName evidence="11">G-protein coupled receptors family 3 profile domain-containing protein</fullName>
    </recommendedName>
</protein>
<evidence type="ECO:0000256" key="4">
    <source>
        <dbReference type="ARBA" id="ARBA00022989"/>
    </source>
</evidence>
<dbReference type="PRINTS" id="PR00248">
    <property type="entry name" value="GPCRMGR"/>
</dbReference>
<dbReference type="InterPro" id="IPR038550">
    <property type="entry name" value="GPCR_3_9-Cys_sf"/>
</dbReference>
<name>B3S5Z9_TRIAD</name>
<sequence length="805" mass="91014">MIYAIDELVNRNPKLLPGLKVGWTLIDSCKSRELAMASLEYHFRNSEPPIIGVIGEDSDRLTIPLAYYTSSFRVIQITYNSRTTALSSGVMCPYFYRTSISYKQQAEAIADIISNFNWNWVSVIVTGSTIDREFSTTLLRQFSFKKICVANNIVISNNYTQSDMISAIQNLKKTIKSKVVILTGNNKIIYALLKQAQSQRLTGITWIGTYNWLTEAQIANISSDIIRGAISIDVNKKIIRHFDDYLRKLNLCDSHGNPWLFDARKEISKSATANCKYGPQMARILKRTFYVPQSFTAFIMDAVLALAYSLHHKLGCTNTSCPALNAMEINRDREQLNHCLRNIQFQGVSSDLIHFNSDGSSGTGFNFVNYQNVYINNLQSLSPIVVGNWSKENGLTINSTKIVWNSNKTPTSRCSRDCKPGYRVNHDSSLPLKLWTCCWNCRKCSKYSISTTYNQLNCSRCRNFFYSNSNGTQCISYKVLRFNWRGAFAILFYIISSLCVIKMIFTWVVIYVYRNTPVIKGSNYPLMNLLLFWYAICILTAGVFLAPDNSTLCQIRLILINITQIGTSVTIICRVNQVALIFHRGFKNNFQNLFTKTRTQIILIFTVLTVTSSIILLITQIQPVNILKIELADNTMDLMCDYSSSPALICIIVFWLATLILSCYLAFRIRSLPGNYNESKNIAAAVLMYAAIDMIGFPAFLSTTGRLSKLIGCSVALFYGIVTNACYFLPKLYIIFFQPELNTPEHAKASITEYNLAKVDPNSKVSIVAVTLAENSSLTSPWTLRKKLITSRIQPQNNSITETED</sequence>